<dbReference type="GO" id="GO:0030151">
    <property type="term" value="F:molybdenum ion binding"/>
    <property type="evidence" value="ECO:0007669"/>
    <property type="project" value="InterPro"/>
</dbReference>
<dbReference type="PANTHER" id="PTHR30212:SF2">
    <property type="entry name" value="PROTEIN YIIM"/>
    <property type="match status" value="1"/>
</dbReference>
<dbReference type="GO" id="GO:0003824">
    <property type="term" value="F:catalytic activity"/>
    <property type="evidence" value="ECO:0007669"/>
    <property type="project" value="InterPro"/>
</dbReference>
<proteinExistence type="predicted"/>
<dbReference type="GO" id="GO:0030170">
    <property type="term" value="F:pyridoxal phosphate binding"/>
    <property type="evidence" value="ECO:0007669"/>
    <property type="project" value="InterPro"/>
</dbReference>
<reference evidence="4 6" key="2">
    <citation type="submission" date="2019-07" db="EMBL/GenBank/DDBJ databases">
        <title>Whole genome shotgun sequence of Kocuria flava NBRC 107626.</title>
        <authorList>
            <person name="Hosoyama A."/>
            <person name="Uohara A."/>
            <person name="Ohji S."/>
            <person name="Ichikawa N."/>
        </authorList>
    </citation>
    <scope>NUCLEOTIDE SEQUENCE [LARGE SCALE GENOMIC DNA]</scope>
    <source>
        <strain evidence="4 6">NBRC 107626</strain>
    </source>
</reference>
<evidence type="ECO:0000313" key="3">
    <source>
        <dbReference type="EMBL" id="ALU38831.1"/>
    </source>
</evidence>
<name>A0A0U3HU08_9MICC</name>
<dbReference type="Proteomes" id="UP000057181">
    <property type="component" value="Chromosome"/>
</dbReference>
<dbReference type="InterPro" id="IPR005302">
    <property type="entry name" value="MoCF_Sase_C"/>
</dbReference>
<gene>
    <name evidence="3" type="ORF">AS188_02680</name>
    <name evidence="4" type="ORF">KFL01_11530</name>
</gene>
<dbReference type="Gene3D" id="2.40.33.20">
    <property type="entry name" value="PK beta-barrel domain-like"/>
    <property type="match status" value="1"/>
</dbReference>
<dbReference type="InterPro" id="IPR011037">
    <property type="entry name" value="Pyrv_Knase-like_insert_dom_sf"/>
</dbReference>
<evidence type="ECO:0000313" key="5">
    <source>
        <dbReference type="Proteomes" id="UP000057181"/>
    </source>
</evidence>
<evidence type="ECO:0000313" key="6">
    <source>
        <dbReference type="Proteomes" id="UP000321155"/>
    </source>
</evidence>
<dbReference type="Proteomes" id="UP000321155">
    <property type="component" value="Unassembled WGS sequence"/>
</dbReference>
<keyword evidence="6" id="KW-1185">Reference proteome</keyword>
<dbReference type="SUPFAM" id="SSF50800">
    <property type="entry name" value="PK beta-barrel domain-like"/>
    <property type="match status" value="1"/>
</dbReference>
<evidence type="ECO:0000259" key="2">
    <source>
        <dbReference type="PROSITE" id="PS51340"/>
    </source>
</evidence>
<dbReference type="EMBL" id="BJZR01000023">
    <property type="protein sequence ID" value="GEO91847.1"/>
    <property type="molecule type" value="Genomic_DNA"/>
</dbReference>
<feature type="region of interest" description="Disordered" evidence="1">
    <location>
        <begin position="1"/>
        <end position="70"/>
    </location>
</feature>
<dbReference type="Pfam" id="PF03473">
    <property type="entry name" value="MOSC"/>
    <property type="match status" value="1"/>
</dbReference>
<dbReference type="KEGG" id="kfv:AS188_02680"/>
<dbReference type="STRING" id="446860.AS188_02680"/>
<dbReference type="EMBL" id="CP013254">
    <property type="protein sequence ID" value="ALU38831.1"/>
    <property type="molecule type" value="Genomic_DNA"/>
</dbReference>
<dbReference type="PROSITE" id="PS51340">
    <property type="entry name" value="MOSC"/>
    <property type="match status" value="1"/>
</dbReference>
<evidence type="ECO:0000256" key="1">
    <source>
        <dbReference type="SAM" id="MobiDB-lite"/>
    </source>
</evidence>
<sequence>MSPAQASPADAAGRVRSVNAGRPEPDPARRGRPTGIHKHPVDGPVALRDPGPRGGGPGSGVPGDFIGDARHHGGRDQAVYAFAREELDHWARELGRELPDGSFGENLTLEGFAVDDARLGDRWRVGTALLQVTDARIPCGTFRAAMQVRGWLRRFTERGCTGAYLRVLEPGTVRAGDRVELVHRAGHRVGVRDAFRAQTTDRGRLPALLAAGPDLRPELRAAAEQAVAQQPPTSGRDG</sequence>
<dbReference type="RefSeq" id="WP_058857543.1">
    <property type="nucleotide sequence ID" value="NZ_BJZR01000023.1"/>
</dbReference>
<evidence type="ECO:0000313" key="4">
    <source>
        <dbReference type="EMBL" id="GEO91847.1"/>
    </source>
</evidence>
<protein>
    <submittedName>
        <fullName evidence="3">Molybdenum cofactor biosysynthesis protein</fullName>
    </submittedName>
    <submittedName>
        <fullName evidence="4">Sulfurase</fullName>
    </submittedName>
</protein>
<dbReference type="PANTHER" id="PTHR30212">
    <property type="entry name" value="PROTEIN YIIM"/>
    <property type="match status" value="1"/>
</dbReference>
<organism evidence="3 5">
    <name type="scientific">Kocuria flava</name>
    <dbReference type="NCBI Taxonomy" id="446860"/>
    <lineage>
        <taxon>Bacteria</taxon>
        <taxon>Bacillati</taxon>
        <taxon>Actinomycetota</taxon>
        <taxon>Actinomycetes</taxon>
        <taxon>Micrococcales</taxon>
        <taxon>Micrococcaceae</taxon>
        <taxon>Kocuria</taxon>
    </lineage>
</organism>
<dbReference type="AlphaFoldDB" id="A0A0U3HU08"/>
<accession>A0A0U3HU08</accession>
<reference evidence="3 5" key="1">
    <citation type="submission" date="2015-11" db="EMBL/GenBank/DDBJ databases">
        <title>Complete Genome Sequence of Kocuria flava strain HO-9041.</title>
        <authorList>
            <person name="Zhou M."/>
            <person name="Dai J."/>
        </authorList>
    </citation>
    <scope>NUCLEOTIDE SEQUENCE [LARGE SCALE GENOMIC DNA]</scope>
    <source>
        <strain evidence="3 5">HO-9041</strain>
    </source>
</reference>
<dbReference type="InterPro" id="IPR052353">
    <property type="entry name" value="Benzoxazolinone_Detox_Enz"/>
</dbReference>
<feature type="domain" description="MOSC" evidence="2">
    <location>
        <begin position="47"/>
        <end position="182"/>
    </location>
</feature>
<feature type="compositionally biased region" description="Gly residues" evidence="1">
    <location>
        <begin position="52"/>
        <end position="61"/>
    </location>
</feature>